<dbReference type="AlphaFoldDB" id="A0A0F9V3E4"/>
<gene>
    <name evidence="1" type="ORF">LCGC14_0146150</name>
</gene>
<dbReference type="EMBL" id="LAZR01000051">
    <property type="protein sequence ID" value="KKN98504.1"/>
    <property type="molecule type" value="Genomic_DNA"/>
</dbReference>
<reference evidence="1" key="1">
    <citation type="journal article" date="2015" name="Nature">
        <title>Complex archaea that bridge the gap between prokaryotes and eukaryotes.</title>
        <authorList>
            <person name="Spang A."/>
            <person name="Saw J.H."/>
            <person name="Jorgensen S.L."/>
            <person name="Zaremba-Niedzwiedzka K."/>
            <person name="Martijn J."/>
            <person name="Lind A.E."/>
            <person name="van Eijk R."/>
            <person name="Schleper C."/>
            <person name="Guy L."/>
            <person name="Ettema T.J."/>
        </authorList>
    </citation>
    <scope>NUCLEOTIDE SEQUENCE</scope>
</reference>
<organism evidence="1">
    <name type="scientific">marine sediment metagenome</name>
    <dbReference type="NCBI Taxonomy" id="412755"/>
    <lineage>
        <taxon>unclassified sequences</taxon>
        <taxon>metagenomes</taxon>
        <taxon>ecological metagenomes</taxon>
    </lineage>
</organism>
<accession>A0A0F9V3E4</accession>
<protein>
    <submittedName>
        <fullName evidence="1">Uncharacterized protein</fullName>
    </submittedName>
</protein>
<evidence type="ECO:0000313" key="1">
    <source>
        <dbReference type="EMBL" id="KKN98504.1"/>
    </source>
</evidence>
<proteinExistence type="predicted"/>
<comment type="caution">
    <text evidence="1">The sequence shown here is derived from an EMBL/GenBank/DDBJ whole genome shotgun (WGS) entry which is preliminary data.</text>
</comment>
<name>A0A0F9V3E4_9ZZZZ</name>
<sequence>MDLPEAMREALCVFEALRRLGVPSDDIFMARGSDELVTSVQKNGKELFAFRVGDFMSRDEMSNIEFNKLWERACNWWNTGPKIADQWYKKSKIHIFAEKLATATVLHGYKSEGMI</sequence>